<evidence type="ECO:0000256" key="1">
    <source>
        <dbReference type="SAM" id="MobiDB-lite"/>
    </source>
</evidence>
<reference evidence="3" key="1">
    <citation type="submission" date="2023-06" db="EMBL/GenBank/DDBJ databases">
        <title>Genome-scale phylogeny and comparative genomics of the fungal order Sordariales.</title>
        <authorList>
            <consortium name="Lawrence Berkeley National Laboratory"/>
            <person name="Hensen N."/>
            <person name="Bonometti L."/>
            <person name="Westerberg I."/>
            <person name="Brannstrom I.O."/>
            <person name="Guillou S."/>
            <person name="Cros-Aarteil S."/>
            <person name="Calhoun S."/>
            <person name="Haridas S."/>
            <person name="Kuo A."/>
            <person name="Mondo S."/>
            <person name="Pangilinan J."/>
            <person name="Riley R."/>
            <person name="Labutti K."/>
            <person name="Andreopoulos B."/>
            <person name="Lipzen A."/>
            <person name="Chen C."/>
            <person name="Yanf M."/>
            <person name="Daum C."/>
            <person name="Ng V."/>
            <person name="Clum A."/>
            <person name="Steindorff A."/>
            <person name="Ohm R."/>
            <person name="Martin F."/>
            <person name="Silar P."/>
            <person name="Natvig D."/>
            <person name="Lalanne C."/>
            <person name="Gautier V."/>
            <person name="Ament-Velasquez S.L."/>
            <person name="Kruys A."/>
            <person name="Hutchinson M.I."/>
            <person name="Powell A.J."/>
            <person name="Barry K."/>
            <person name="Miller A.N."/>
            <person name="Grigoriev I.V."/>
            <person name="Debuchy R."/>
            <person name="Gladieux P."/>
            <person name="Thoren M.H."/>
            <person name="Johannesson H."/>
        </authorList>
    </citation>
    <scope>NUCLEOTIDE SEQUENCE</scope>
    <source>
        <strain evidence="3">CBS 606.72</strain>
    </source>
</reference>
<dbReference type="PANTHER" id="PTHR24148">
    <property type="entry name" value="ANKYRIN REPEAT DOMAIN-CONTAINING PROTEIN 39 HOMOLOG-RELATED"/>
    <property type="match status" value="1"/>
</dbReference>
<feature type="compositionally biased region" description="Acidic residues" evidence="1">
    <location>
        <begin position="194"/>
        <end position="223"/>
    </location>
</feature>
<dbReference type="Pfam" id="PF06985">
    <property type="entry name" value="HET"/>
    <property type="match status" value="1"/>
</dbReference>
<feature type="region of interest" description="Disordered" evidence="1">
    <location>
        <begin position="165"/>
        <end position="226"/>
    </location>
</feature>
<accession>A0AA39WG22</accession>
<name>A0AA39WG22_9PEZI</name>
<dbReference type="Pfam" id="PF26639">
    <property type="entry name" value="Het-6_barrel"/>
    <property type="match status" value="1"/>
</dbReference>
<dbReference type="PANTHER" id="PTHR24148:SF64">
    <property type="entry name" value="HETEROKARYON INCOMPATIBILITY DOMAIN-CONTAINING PROTEIN"/>
    <property type="match status" value="1"/>
</dbReference>
<dbReference type="InterPro" id="IPR052895">
    <property type="entry name" value="HetReg/Transcr_Mod"/>
</dbReference>
<evidence type="ECO:0000259" key="2">
    <source>
        <dbReference type="Pfam" id="PF06985"/>
    </source>
</evidence>
<feature type="domain" description="Heterokaryon incompatibility" evidence="2">
    <location>
        <begin position="46"/>
        <end position="154"/>
    </location>
</feature>
<dbReference type="InterPro" id="IPR010730">
    <property type="entry name" value="HET"/>
</dbReference>
<sequence length="645" mass="71894">MSTLYPLPTLHPSNNHFRLVDLHPGPHEAPLLCTLSEFPLTDHPPYEALSYAWQGDHHASGNPIMTLNSQPFPVTRELESALRRLRKTDAPRTMWIDWVCINQADVLERGSQVAIMREIYRRAERVVAWIGEEGEGSDRAMDFLREMAMARKRDLRGLWVNGVRQGSDTSSECGDGGDERGGLSSTGTGGSESGEGEDEEGGEESEPGEASEDNIAEETQEAEENMKRWGHQVVGYPVLYYDFETSYDRFFDDSRQTDWDALDDLLARPWWSRTWVVQEVWHSQNAIIQCGGAMLKWKTFEKAMDYQEGWDDVGCLVKGTSRWAYWDALKRRYGLAIHISKRRLLGSKLSDLLWNMWDREATDPRDKVFAVLGLVGDENIETQLQPDYTKSMNQVYREAAASIILGEKSLDILLAASASGARDGLPSWVPDWRREANDHRPALFINGSRMRTLLYYSGSTSVVEFHGHGYSASGKAEPEAHFDETLSVLHARGLVFDTVAEVGPACGPGVRASEVLESARSVLDRHENKSLLETGTDALLETVLRAGSFVAAMTLRSGDTVIETTMNKRRFFVTTGSRLCIGPSDTRTGDSIAILAGCNFPIILRQLGESRRAVVGEAYVHNCMAGEVLGDASASPHRWEDLAIS</sequence>
<organism evidence="3 4">
    <name type="scientific">Immersiella caudata</name>
    <dbReference type="NCBI Taxonomy" id="314043"/>
    <lineage>
        <taxon>Eukaryota</taxon>
        <taxon>Fungi</taxon>
        <taxon>Dikarya</taxon>
        <taxon>Ascomycota</taxon>
        <taxon>Pezizomycotina</taxon>
        <taxon>Sordariomycetes</taxon>
        <taxon>Sordariomycetidae</taxon>
        <taxon>Sordariales</taxon>
        <taxon>Lasiosphaeriaceae</taxon>
        <taxon>Immersiella</taxon>
    </lineage>
</organism>
<dbReference type="Proteomes" id="UP001175000">
    <property type="component" value="Unassembled WGS sequence"/>
</dbReference>
<gene>
    <name evidence="3" type="ORF">B0T14DRAFT_436736</name>
</gene>
<keyword evidence="4" id="KW-1185">Reference proteome</keyword>
<evidence type="ECO:0000313" key="4">
    <source>
        <dbReference type="Proteomes" id="UP001175000"/>
    </source>
</evidence>
<protein>
    <submittedName>
        <fullName evidence="3">Heterokaryon incompatibility protein-domain-containing protein</fullName>
    </submittedName>
</protein>
<dbReference type="EMBL" id="JAULSU010000006">
    <property type="protein sequence ID" value="KAK0614716.1"/>
    <property type="molecule type" value="Genomic_DNA"/>
</dbReference>
<dbReference type="AlphaFoldDB" id="A0AA39WG22"/>
<proteinExistence type="predicted"/>
<evidence type="ECO:0000313" key="3">
    <source>
        <dbReference type="EMBL" id="KAK0614716.1"/>
    </source>
</evidence>
<comment type="caution">
    <text evidence="3">The sequence shown here is derived from an EMBL/GenBank/DDBJ whole genome shotgun (WGS) entry which is preliminary data.</text>
</comment>